<evidence type="ECO:0000313" key="2">
    <source>
        <dbReference type="Proteomes" id="UP000296352"/>
    </source>
</evidence>
<accession>A0A4V1CEB7</accession>
<keyword evidence="2" id="KW-1185">Reference proteome</keyword>
<name>A0A4V1CEB7_9CORY</name>
<reference evidence="1 2" key="1">
    <citation type="submission" date="2019-04" db="EMBL/GenBank/DDBJ databases">
        <title>Corynebacterium endometrii sp. nov., isolated from the uterus of a cow with endometritis.</title>
        <authorList>
            <person name="Ballas P."/>
            <person name="Ruckert C."/>
            <person name="Wagener K."/>
            <person name="Drillich M."/>
            <person name="Kaempfer P."/>
            <person name="Busse H.-J."/>
            <person name="Ehling-Schulz M."/>
        </authorList>
    </citation>
    <scope>NUCLEOTIDE SEQUENCE [LARGE SCALE GENOMIC DNA]</scope>
    <source>
        <strain evidence="1 2">LMM-1653</strain>
    </source>
</reference>
<dbReference type="InterPro" id="IPR021202">
    <property type="entry name" value="Rv3654c-like"/>
</dbReference>
<proteinExistence type="predicted"/>
<organism evidence="1 2">
    <name type="scientific">Corynebacterium endometrii</name>
    <dbReference type="NCBI Taxonomy" id="2488819"/>
    <lineage>
        <taxon>Bacteria</taxon>
        <taxon>Bacillati</taxon>
        <taxon>Actinomycetota</taxon>
        <taxon>Actinomycetes</taxon>
        <taxon>Mycobacteriales</taxon>
        <taxon>Corynebacteriaceae</taxon>
        <taxon>Corynebacterium</taxon>
    </lineage>
</organism>
<protein>
    <submittedName>
        <fullName evidence="1">Uncharacterized protein</fullName>
    </submittedName>
</protein>
<gene>
    <name evidence="1" type="ORF">CENDO_01225</name>
</gene>
<dbReference type="KEGG" id="cee:CENDO_01225"/>
<sequence length="96" mass="9429" precursor="true">MASAGIIVCLTGLLLAVAGVVVEVSSRHEAQVAADLAAVAGAFAAARGGESEACARAAYVAGLNGGEVTGCEVLGRDVRVRVSVRHVETAARAGPA</sequence>
<evidence type="ECO:0000313" key="1">
    <source>
        <dbReference type="EMBL" id="QCB27548.1"/>
    </source>
</evidence>
<dbReference type="Proteomes" id="UP000296352">
    <property type="component" value="Chromosome"/>
</dbReference>
<dbReference type="EMBL" id="CP039247">
    <property type="protein sequence ID" value="QCB27548.1"/>
    <property type="molecule type" value="Genomic_DNA"/>
</dbReference>
<dbReference type="NCBIfam" id="TIGR03816">
    <property type="entry name" value="tadE_like_DECH"/>
    <property type="match status" value="1"/>
</dbReference>
<dbReference type="AlphaFoldDB" id="A0A4V1CEB7"/>